<dbReference type="PROSITE" id="PS00678">
    <property type="entry name" value="WD_REPEATS_1"/>
    <property type="match status" value="2"/>
</dbReference>
<dbReference type="EMBL" id="GL349467">
    <property type="protein sequence ID" value="KNC51417.1"/>
    <property type="molecule type" value="Genomic_DNA"/>
</dbReference>
<dbReference type="OrthoDB" id="431715at2759"/>
<dbReference type="InterPro" id="IPR020472">
    <property type="entry name" value="WD40_PAC1"/>
</dbReference>
<dbReference type="SUPFAM" id="SSF50978">
    <property type="entry name" value="WD40 repeat-like"/>
    <property type="match status" value="1"/>
</dbReference>
<dbReference type="PROSITE" id="PS50082">
    <property type="entry name" value="WD_REPEATS_2"/>
    <property type="match status" value="3"/>
</dbReference>
<dbReference type="InterPro" id="IPR036322">
    <property type="entry name" value="WD40_repeat_dom_sf"/>
</dbReference>
<feature type="compositionally biased region" description="Low complexity" evidence="7">
    <location>
        <begin position="507"/>
        <end position="522"/>
    </location>
</feature>
<dbReference type="Pfam" id="PF09384">
    <property type="entry name" value="UTP15_C"/>
    <property type="match status" value="1"/>
</dbReference>
<reference evidence="9 10" key="1">
    <citation type="submission" date="2010-05" db="EMBL/GenBank/DDBJ databases">
        <title>The Genome Sequence of Thecamonas trahens ATCC 50062.</title>
        <authorList>
            <consortium name="The Broad Institute Genome Sequencing Platform"/>
            <person name="Russ C."/>
            <person name="Cuomo C."/>
            <person name="Shea T."/>
            <person name="Young S.K."/>
            <person name="Zeng Q."/>
            <person name="Koehrsen M."/>
            <person name="Haas B."/>
            <person name="Borodovsky M."/>
            <person name="Guigo R."/>
            <person name="Alvarado L."/>
            <person name="Berlin A."/>
            <person name="Bochicchio J."/>
            <person name="Borenstein D."/>
            <person name="Chapman S."/>
            <person name="Chen Z."/>
            <person name="Freedman E."/>
            <person name="Gellesch M."/>
            <person name="Goldberg J."/>
            <person name="Griggs A."/>
            <person name="Gujja S."/>
            <person name="Heilman E."/>
            <person name="Heiman D."/>
            <person name="Hepburn T."/>
            <person name="Howarth C."/>
            <person name="Jen D."/>
            <person name="Larson L."/>
            <person name="Mehta T."/>
            <person name="Park D."/>
            <person name="Pearson M."/>
            <person name="Roberts A."/>
            <person name="Saif S."/>
            <person name="Shenoy N."/>
            <person name="Sisk P."/>
            <person name="Stolte C."/>
            <person name="Sykes S."/>
            <person name="Thomson T."/>
            <person name="Walk T."/>
            <person name="White J."/>
            <person name="Yandava C."/>
            <person name="Burger G."/>
            <person name="Gray M.W."/>
            <person name="Holland P.W.H."/>
            <person name="King N."/>
            <person name="Lang F.B.F."/>
            <person name="Roger A.J."/>
            <person name="Ruiz-Trillo I."/>
            <person name="Lander E."/>
            <person name="Nusbaum C."/>
        </authorList>
    </citation>
    <scope>NUCLEOTIDE SEQUENCE [LARGE SCALE GENOMIC DNA]</scope>
    <source>
        <strain evidence="9 10">ATCC 50062</strain>
    </source>
</reference>
<dbReference type="Gene3D" id="2.130.10.10">
    <property type="entry name" value="YVTN repeat-like/Quinoprotein amine dehydrogenase"/>
    <property type="match status" value="3"/>
</dbReference>
<dbReference type="PROSITE" id="PS50294">
    <property type="entry name" value="WD_REPEATS_REGION"/>
    <property type="match status" value="3"/>
</dbReference>
<dbReference type="Pfam" id="PF00400">
    <property type="entry name" value="WD40"/>
    <property type="match status" value="4"/>
</dbReference>
<comment type="subcellular location">
    <subcellularLocation>
        <location evidence="1">Nucleus</location>
        <location evidence="1">Nucleolus</location>
    </subcellularLocation>
</comment>
<keyword evidence="5" id="KW-0539">Nucleus</keyword>
<feature type="repeat" description="WD" evidence="6">
    <location>
        <begin position="242"/>
        <end position="283"/>
    </location>
</feature>
<feature type="repeat" description="WD" evidence="6">
    <location>
        <begin position="117"/>
        <end position="157"/>
    </location>
</feature>
<dbReference type="SMART" id="SM00320">
    <property type="entry name" value="WD40"/>
    <property type="match status" value="7"/>
</dbReference>
<keyword evidence="2" id="KW-0698">rRNA processing</keyword>
<dbReference type="eggNOG" id="KOG0310">
    <property type="taxonomic scope" value="Eukaryota"/>
</dbReference>
<evidence type="ECO:0000256" key="6">
    <source>
        <dbReference type="PROSITE-ProRule" id="PRU00221"/>
    </source>
</evidence>
<dbReference type="OMA" id="ATYQVVH"/>
<evidence type="ECO:0000256" key="3">
    <source>
        <dbReference type="ARBA" id="ARBA00022574"/>
    </source>
</evidence>
<dbReference type="InterPro" id="IPR001680">
    <property type="entry name" value="WD40_rpt"/>
</dbReference>
<dbReference type="RefSeq" id="XP_013756083.1">
    <property type="nucleotide sequence ID" value="XM_013900629.1"/>
</dbReference>
<dbReference type="GO" id="GO:0045943">
    <property type="term" value="P:positive regulation of transcription by RNA polymerase I"/>
    <property type="evidence" value="ECO:0007669"/>
    <property type="project" value="TreeGrafter"/>
</dbReference>
<name>A0A0L0DGF8_THETB</name>
<feature type="repeat" description="WD" evidence="6">
    <location>
        <begin position="158"/>
        <end position="200"/>
    </location>
</feature>
<dbReference type="InterPro" id="IPR018983">
    <property type="entry name" value="U3_snoRNA-assocProt_15_C"/>
</dbReference>
<accession>A0A0L0DGF8</accession>
<dbReference type="PANTHER" id="PTHR19924:SF26">
    <property type="entry name" value="U3 SMALL NUCLEOLAR RNA-ASSOCIATED PROTEIN 15 HOMOLOG"/>
    <property type="match status" value="1"/>
</dbReference>
<feature type="region of interest" description="Disordered" evidence="7">
    <location>
        <begin position="504"/>
        <end position="536"/>
    </location>
</feature>
<keyword evidence="10" id="KW-1185">Reference proteome</keyword>
<dbReference type="GO" id="GO:0005730">
    <property type="term" value="C:nucleolus"/>
    <property type="evidence" value="ECO:0007669"/>
    <property type="project" value="UniProtKB-SubCell"/>
</dbReference>
<dbReference type="InterPro" id="IPR019775">
    <property type="entry name" value="WD40_repeat_CS"/>
</dbReference>
<keyword evidence="4" id="KW-0677">Repeat</keyword>
<evidence type="ECO:0000256" key="5">
    <source>
        <dbReference type="ARBA" id="ARBA00023242"/>
    </source>
</evidence>
<feature type="domain" description="U3 small nucleolar RNA-associated protein 15 C-terminal" evidence="8">
    <location>
        <begin position="359"/>
        <end position="500"/>
    </location>
</feature>
<gene>
    <name evidence="9" type="ORF">AMSG_07606</name>
</gene>
<dbReference type="InterPro" id="IPR015943">
    <property type="entry name" value="WD40/YVTN_repeat-like_dom_sf"/>
</dbReference>
<protein>
    <submittedName>
        <fullName evidence="9">U3 small nucleolar RNA-associated protein</fullName>
    </submittedName>
</protein>
<evidence type="ECO:0000259" key="8">
    <source>
        <dbReference type="Pfam" id="PF09384"/>
    </source>
</evidence>
<organism evidence="9 10">
    <name type="scientific">Thecamonas trahens ATCC 50062</name>
    <dbReference type="NCBI Taxonomy" id="461836"/>
    <lineage>
        <taxon>Eukaryota</taxon>
        <taxon>Apusozoa</taxon>
        <taxon>Apusomonadida</taxon>
        <taxon>Apusomonadidae</taxon>
        <taxon>Thecamonas</taxon>
    </lineage>
</organism>
<dbReference type="PANTHER" id="PTHR19924">
    <property type="entry name" value="UTP15 U3 SMALL NUCLEOLAR RNA-ASSOCIATED PROTEIN 15 FAMILY MEMBER"/>
    <property type="match status" value="1"/>
</dbReference>
<keyword evidence="3 6" id="KW-0853">WD repeat</keyword>
<dbReference type="STRING" id="461836.A0A0L0DGF8"/>
<evidence type="ECO:0000256" key="7">
    <source>
        <dbReference type="SAM" id="MobiDB-lite"/>
    </source>
</evidence>
<dbReference type="GO" id="GO:0006364">
    <property type="term" value="P:rRNA processing"/>
    <property type="evidence" value="ECO:0007669"/>
    <property type="project" value="UniProtKB-KW"/>
</dbReference>
<evidence type="ECO:0000256" key="4">
    <source>
        <dbReference type="ARBA" id="ARBA00022737"/>
    </source>
</evidence>
<dbReference type="AlphaFoldDB" id="A0A0L0DGF8"/>
<dbReference type="GeneID" id="25566488"/>
<dbReference type="Proteomes" id="UP000054408">
    <property type="component" value="Unassembled WGS sequence"/>
</dbReference>
<evidence type="ECO:0000313" key="9">
    <source>
        <dbReference type="EMBL" id="KNC51417.1"/>
    </source>
</evidence>
<evidence type="ECO:0000256" key="1">
    <source>
        <dbReference type="ARBA" id="ARBA00004604"/>
    </source>
</evidence>
<evidence type="ECO:0000313" key="10">
    <source>
        <dbReference type="Proteomes" id="UP000054408"/>
    </source>
</evidence>
<sequence>MDFKRLVLQAYPQAPERQSSEARWWKRYKAVATEKKFGAVSHIEFSPAAPHAFAVTAGSRVHVYSAATKAETRTLTRFPDTAYCGTWRGDGKILAAGSEDGLVQLFDASSRLILRKLKGHTRAVRALGFGSKSSLYTASDDFTARIWDVPTETSTMTLSGHTDVVRSATLMPGSEHLLLTGSYDHSIMLWDTRTGSSTLSLDGGGPLEALLVLPSSGLVVSAALNSLSVWDILAGGKKLLSVSNHRKTITALALDSTGARLLSASLDQQVKVYDVTDYSVTHTIKFESPLLSLALAPDNSLLVAGGVNGELAIREHKQGGASAADMRPATRAGSGDDAGPSAKKLHPGSHAHAERGQSHKPEAGDFVLASFRRKKLRDFERFLKKFEYKNALDAALNTRDPVVVVSLIAELKQRAGLNIALKGRDDTSLEPILEFLIRYAVVPRYAPLLLDVAATVLEMYAPFIGQFVSLDEQFVQLAQQTRREVAFLRDLHSMQGMLEVFLEEGQRSAPRPSAAPAPSTSADTGSRLAQMEYEEQ</sequence>
<dbReference type="PRINTS" id="PR00320">
    <property type="entry name" value="GPROTEINBRPT"/>
</dbReference>
<feature type="region of interest" description="Disordered" evidence="7">
    <location>
        <begin position="318"/>
        <end position="359"/>
    </location>
</feature>
<dbReference type="CDD" id="cd00200">
    <property type="entry name" value="WD40"/>
    <property type="match status" value="1"/>
</dbReference>
<evidence type="ECO:0000256" key="2">
    <source>
        <dbReference type="ARBA" id="ARBA00022552"/>
    </source>
</evidence>
<proteinExistence type="predicted"/>